<reference evidence="2" key="1">
    <citation type="submission" date="2014-11" db="EMBL/GenBank/DDBJ databases">
        <authorList>
            <person name="Amaro Gonzalez C."/>
        </authorList>
    </citation>
    <scope>NUCLEOTIDE SEQUENCE</scope>
</reference>
<evidence type="ECO:0000256" key="1">
    <source>
        <dbReference type="SAM" id="MobiDB-lite"/>
    </source>
</evidence>
<sequence length="72" mass="8083">MTRSSLLTNKNDPCWNEERTGHGLGKLNGSKQNPTCEKNKAVHKRKATQVQMPDCSKMFKPLQSIQSCHTPS</sequence>
<reference evidence="2" key="2">
    <citation type="journal article" date="2015" name="Fish Shellfish Immunol.">
        <title>Early steps in the European eel (Anguilla anguilla)-Vibrio vulnificus interaction in the gills: Role of the RtxA13 toxin.</title>
        <authorList>
            <person name="Callol A."/>
            <person name="Pajuelo D."/>
            <person name="Ebbesson L."/>
            <person name="Teles M."/>
            <person name="MacKenzie S."/>
            <person name="Amaro C."/>
        </authorList>
    </citation>
    <scope>NUCLEOTIDE SEQUENCE</scope>
</reference>
<name>A0A0E9STG5_ANGAN</name>
<dbReference type="EMBL" id="GBXM01064774">
    <property type="protein sequence ID" value="JAH43803.1"/>
    <property type="molecule type" value="Transcribed_RNA"/>
</dbReference>
<protein>
    <submittedName>
        <fullName evidence="2">Uncharacterized protein</fullName>
    </submittedName>
</protein>
<feature type="region of interest" description="Disordered" evidence="1">
    <location>
        <begin position="1"/>
        <end position="36"/>
    </location>
</feature>
<feature type="compositionally biased region" description="Polar residues" evidence="1">
    <location>
        <begin position="1"/>
        <end position="11"/>
    </location>
</feature>
<evidence type="ECO:0000313" key="2">
    <source>
        <dbReference type="EMBL" id="JAH43803.1"/>
    </source>
</evidence>
<organism evidence="2">
    <name type="scientific">Anguilla anguilla</name>
    <name type="common">European freshwater eel</name>
    <name type="synonym">Muraena anguilla</name>
    <dbReference type="NCBI Taxonomy" id="7936"/>
    <lineage>
        <taxon>Eukaryota</taxon>
        <taxon>Metazoa</taxon>
        <taxon>Chordata</taxon>
        <taxon>Craniata</taxon>
        <taxon>Vertebrata</taxon>
        <taxon>Euteleostomi</taxon>
        <taxon>Actinopterygii</taxon>
        <taxon>Neopterygii</taxon>
        <taxon>Teleostei</taxon>
        <taxon>Anguilliformes</taxon>
        <taxon>Anguillidae</taxon>
        <taxon>Anguilla</taxon>
    </lineage>
</organism>
<accession>A0A0E9STG5</accession>
<dbReference type="AlphaFoldDB" id="A0A0E9STG5"/>
<proteinExistence type="predicted"/>